<comment type="caution">
    <text evidence="1">The sequence shown here is derived from an EMBL/GenBank/DDBJ whole genome shotgun (WGS) entry which is preliminary data.</text>
</comment>
<organism evidence="1 2">
    <name type="scientific">Sinobacterium caligoides</name>
    <dbReference type="NCBI Taxonomy" id="933926"/>
    <lineage>
        <taxon>Bacteria</taxon>
        <taxon>Pseudomonadati</taxon>
        <taxon>Pseudomonadota</taxon>
        <taxon>Gammaproteobacteria</taxon>
        <taxon>Cellvibrionales</taxon>
        <taxon>Spongiibacteraceae</taxon>
        <taxon>Sinobacterium</taxon>
    </lineage>
</organism>
<dbReference type="EMBL" id="RKHR01000004">
    <property type="protein sequence ID" value="ROS01325.1"/>
    <property type="molecule type" value="Genomic_DNA"/>
</dbReference>
<evidence type="ECO:0000313" key="2">
    <source>
        <dbReference type="Proteomes" id="UP000275394"/>
    </source>
</evidence>
<sequence>MWKEVNQYSLNWRAEQNSGIIWLKLADGTDVSIEPDSIEELAALGDILRNEKPIHYNTDNRDLSTSWELVGEGES</sequence>
<gene>
    <name evidence="1" type="ORF">EDC56_1760</name>
</gene>
<name>A0A3N2DPS7_9GAMM</name>
<proteinExistence type="predicted"/>
<dbReference type="RefSeq" id="WP_123712131.1">
    <property type="nucleotide sequence ID" value="NZ_RKHR01000004.1"/>
</dbReference>
<dbReference type="AlphaFoldDB" id="A0A3N2DPS7"/>
<protein>
    <submittedName>
        <fullName evidence="1">Uncharacterized protein</fullName>
    </submittedName>
</protein>
<reference evidence="1 2" key="1">
    <citation type="submission" date="2018-11" db="EMBL/GenBank/DDBJ databases">
        <title>Genomic Encyclopedia of Type Strains, Phase IV (KMG-IV): sequencing the most valuable type-strain genomes for metagenomic binning, comparative biology and taxonomic classification.</title>
        <authorList>
            <person name="Goeker M."/>
        </authorList>
    </citation>
    <scope>NUCLEOTIDE SEQUENCE [LARGE SCALE GENOMIC DNA]</scope>
    <source>
        <strain evidence="1 2">DSM 100316</strain>
    </source>
</reference>
<dbReference type="Proteomes" id="UP000275394">
    <property type="component" value="Unassembled WGS sequence"/>
</dbReference>
<evidence type="ECO:0000313" key="1">
    <source>
        <dbReference type="EMBL" id="ROS01325.1"/>
    </source>
</evidence>
<accession>A0A3N2DPS7</accession>
<keyword evidence="2" id="KW-1185">Reference proteome</keyword>
<dbReference type="OrthoDB" id="5796271at2"/>